<dbReference type="NCBIfam" id="TIGR00080">
    <property type="entry name" value="pimt"/>
    <property type="match status" value="1"/>
</dbReference>
<dbReference type="Gene3D" id="3.40.50.150">
    <property type="entry name" value="Vaccinia Virus protein VP39"/>
    <property type="match status" value="1"/>
</dbReference>
<comment type="caution">
    <text evidence="10">The sequence shown here is derived from an EMBL/GenBank/DDBJ whole genome shotgun (WGS) entry which is preliminary data.</text>
</comment>
<keyword evidence="6 10" id="KW-0489">Methyltransferase</keyword>
<organism evidence="10 11">
    <name type="scientific">Salinicoccus roseus</name>
    <dbReference type="NCBI Taxonomy" id="45670"/>
    <lineage>
        <taxon>Bacteria</taxon>
        <taxon>Bacillati</taxon>
        <taxon>Bacillota</taxon>
        <taxon>Bacilli</taxon>
        <taxon>Bacillales</taxon>
        <taxon>Staphylococcaceae</taxon>
        <taxon>Salinicoccus</taxon>
    </lineage>
</organism>
<dbReference type="GO" id="GO:0005737">
    <property type="term" value="C:cytoplasm"/>
    <property type="evidence" value="ECO:0007669"/>
    <property type="project" value="UniProtKB-SubCell"/>
</dbReference>
<dbReference type="PANTHER" id="PTHR11579:SF0">
    <property type="entry name" value="PROTEIN-L-ISOASPARTATE(D-ASPARTATE) O-METHYLTRANSFERASE"/>
    <property type="match status" value="1"/>
</dbReference>
<dbReference type="GO" id="GO:0004719">
    <property type="term" value="F:protein-L-isoaspartate (D-aspartate) O-methyltransferase activity"/>
    <property type="evidence" value="ECO:0007669"/>
    <property type="project" value="UniProtKB-UniRule"/>
</dbReference>
<dbReference type="Proteomes" id="UP000216682">
    <property type="component" value="Unassembled WGS sequence"/>
</dbReference>
<evidence type="ECO:0000313" key="11">
    <source>
        <dbReference type="Proteomes" id="UP000216682"/>
    </source>
</evidence>
<evidence type="ECO:0000256" key="9">
    <source>
        <dbReference type="NCBIfam" id="TIGR00080"/>
    </source>
</evidence>
<dbReference type="GO" id="GO:0032259">
    <property type="term" value="P:methylation"/>
    <property type="evidence" value="ECO:0007669"/>
    <property type="project" value="UniProtKB-KW"/>
</dbReference>
<proteinExistence type="inferred from homology"/>
<dbReference type="CDD" id="cd02440">
    <property type="entry name" value="AdoMet_MTases"/>
    <property type="match status" value="1"/>
</dbReference>
<evidence type="ECO:0000256" key="5">
    <source>
        <dbReference type="ARBA" id="ARBA00022490"/>
    </source>
</evidence>
<dbReference type="PANTHER" id="PTHR11579">
    <property type="entry name" value="PROTEIN-L-ISOASPARTATE O-METHYLTRANSFERASE"/>
    <property type="match status" value="1"/>
</dbReference>
<evidence type="ECO:0000256" key="8">
    <source>
        <dbReference type="ARBA" id="ARBA00022691"/>
    </source>
</evidence>
<dbReference type="Pfam" id="PF01135">
    <property type="entry name" value="PCMT"/>
    <property type="match status" value="1"/>
</dbReference>
<dbReference type="EMBL" id="NPEZ01000002">
    <property type="protein sequence ID" value="OZT77634.1"/>
    <property type="molecule type" value="Genomic_DNA"/>
</dbReference>
<accession>A0A265E7T2</accession>
<dbReference type="InterPro" id="IPR029063">
    <property type="entry name" value="SAM-dependent_MTases_sf"/>
</dbReference>
<keyword evidence="8" id="KW-0949">S-adenosyl-L-methionine</keyword>
<dbReference type="GO" id="GO:0030091">
    <property type="term" value="P:protein repair"/>
    <property type="evidence" value="ECO:0007669"/>
    <property type="project" value="UniProtKB-UniRule"/>
</dbReference>
<dbReference type="AlphaFoldDB" id="A0A265E7T2"/>
<protein>
    <recommendedName>
        <fullName evidence="4 9">Protein-L-isoaspartate O-methyltransferase</fullName>
        <ecNumber evidence="3 9">2.1.1.77</ecNumber>
    </recommendedName>
</protein>
<evidence type="ECO:0000256" key="1">
    <source>
        <dbReference type="ARBA" id="ARBA00004496"/>
    </source>
</evidence>
<dbReference type="NCBIfam" id="NF001453">
    <property type="entry name" value="PRK00312.1"/>
    <property type="match status" value="1"/>
</dbReference>
<dbReference type="RefSeq" id="WP_094906350.1">
    <property type="nucleotide sequence ID" value="NZ_NPEZ01000002.1"/>
</dbReference>
<dbReference type="InterPro" id="IPR000682">
    <property type="entry name" value="PCMT"/>
</dbReference>
<gene>
    <name evidence="10" type="ORF">CFN03_06795</name>
</gene>
<comment type="subcellular location">
    <subcellularLocation>
        <location evidence="1">Cytoplasm</location>
    </subcellularLocation>
</comment>
<evidence type="ECO:0000313" key="10">
    <source>
        <dbReference type="EMBL" id="OZT77634.1"/>
    </source>
</evidence>
<evidence type="ECO:0000256" key="3">
    <source>
        <dbReference type="ARBA" id="ARBA00011890"/>
    </source>
</evidence>
<evidence type="ECO:0000256" key="4">
    <source>
        <dbReference type="ARBA" id="ARBA00013346"/>
    </source>
</evidence>
<dbReference type="SUPFAM" id="SSF53335">
    <property type="entry name" value="S-adenosyl-L-methionine-dependent methyltransferases"/>
    <property type="match status" value="1"/>
</dbReference>
<name>A0A265E7T2_9STAP</name>
<dbReference type="PROSITE" id="PS01279">
    <property type="entry name" value="PCMT"/>
    <property type="match status" value="1"/>
</dbReference>
<evidence type="ECO:0000256" key="2">
    <source>
        <dbReference type="ARBA" id="ARBA00005369"/>
    </source>
</evidence>
<keyword evidence="5" id="KW-0963">Cytoplasm</keyword>
<reference evidence="10 11" key="1">
    <citation type="submission" date="2017-07" db="EMBL/GenBank/DDBJ databases">
        <title>Shotgun whole genome sequences of three halophilic bacterial isolates.</title>
        <authorList>
            <person name="Pozzo T."/>
            <person name="Higdon S.M."/>
            <person name="Quillaguaman J."/>
        </authorList>
    </citation>
    <scope>NUCLEOTIDE SEQUENCE [LARGE SCALE GENOMIC DNA]</scope>
    <source>
        <strain evidence="10 11">BU-1</strain>
    </source>
</reference>
<evidence type="ECO:0000256" key="6">
    <source>
        <dbReference type="ARBA" id="ARBA00022603"/>
    </source>
</evidence>
<dbReference type="EC" id="2.1.1.77" evidence="3 9"/>
<keyword evidence="7 10" id="KW-0808">Transferase</keyword>
<evidence type="ECO:0000256" key="7">
    <source>
        <dbReference type="ARBA" id="ARBA00022679"/>
    </source>
</evidence>
<comment type="similarity">
    <text evidence="2">Belongs to the methyltransferase superfamily. L-isoaspartyl/D-aspartyl protein methyltransferase family.</text>
</comment>
<sequence>MKYTEEEITAFFHALDRSRFMEQYKEEAEMDVPFPIGHGQTISQPSLVLEMTLHLDLQSDSRVLEVGTGSGFQTALLAKFAEEVFTVERIGALHEQAKDRLKAEGFSNIHFHYGDGHLGWEEHAPYDRIMVTAAAREVPPALIHQLAPMGKMVIPIGDSSNQELRLIEKDEAGVIHTSFIEHVRFVRLKKEKE</sequence>